<organism evidence="1 2">
    <name type="scientific">Nosema bombycis (strain CQ1 / CVCC 102059)</name>
    <name type="common">Microsporidian parasite</name>
    <name type="synonym">Pebrine of silkworm</name>
    <dbReference type="NCBI Taxonomy" id="578461"/>
    <lineage>
        <taxon>Eukaryota</taxon>
        <taxon>Fungi</taxon>
        <taxon>Fungi incertae sedis</taxon>
        <taxon>Microsporidia</taxon>
        <taxon>Nosematidae</taxon>
        <taxon>Nosema</taxon>
    </lineage>
</organism>
<dbReference type="Proteomes" id="UP000016927">
    <property type="component" value="Unassembled WGS sequence"/>
</dbReference>
<keyword evidence="2" id="KW-1185">Reference proteome</keyword>
<protein>
    <submittedName>
        <fullName evidence="1">Uncharacterized protein</fullName>
    </submittedName>
</protein>
<dbReference type="HOGENOM" id="CLU_1926139_0_0_1"/>
<proteinExistence type="predicted"/>
<sequence length="141" mass="16142">MTPSKDWRVKVSKAKILTVLFRELQDAVLELNEGELEKIISGEYQFVLKVVKKRIGTSAKISPVDDFSYSELLNLLNQCESREQGNELLSRELKTKSEFEKFARHVEVAVMKSDKLEKIRDNIIESTVGAKLRSDAIQNKN</sequence>
<dbReference type="EMBL" id="KB909196">
    <property type="protein sequence ID" value="EOB12966.1"/>
    <property type="molecule type" value="Genomic_DNA"/>
</dbReference>
<name>R0KQG8_NOSB1</name>
<accession>R0KQG8</accession>
<gene>
    <name evidence="1" type="ORF">NBO_288g0005</name>
</gene>
<evidence type="ECO:0000313" key="2">
    <source>
        <dbReference type="Proteomes" id="UP000016927"/>
    </source>
</evidence>
<dbReference type="AlphaFoldDB" id="R0KQG8"/>
<reference evidence="1 2" key="1">
    <citation type="journal article" date="2013" name="BMC Genomics">
        <title>Comparative genomics of parasitic silkworm microsporidia reveal an association between genome expansion and host adaptation.</title>
        <authorList>
            <person name="Pan G."/>
            <person name="Xu J."/>
            <person name="Li T."/>
            <person name="Xia Q."/>
            <person name="Liu S.L."/>
            <person name="Zhang G."/>
            <person name="Li S."/>
            <person name="Li C."/>
            <person name="Liu H."/>
            <person name="Yang L."/>
            <person name="Liu T."/>
            <person name="Zhang X."/>
            <person name="Wu Z."/>
            <person name="Fan W."/>
            <person name="Dang X."/>
            <person name="Xiang H."/>
            <person name="Tao M."/>
            <person name="Li Y."/>
            <person name="Hu J."/>
            <person name="Li Z."/>
            <person name="Lin L."/>
            <person name="Luo J."/>
            <person name="Geng L."/>
            <person name="Wang L."/>
            <person name="Long M."/>
            <person name="Wan Y."/>
            <person name="He N."/>
            <person name="Zhang Z."/>
            <person name="Lu C."/>
            <person name="Keeling P.J."/>
            <person name="Wang J."/>
            <person name="Xiang Z."/>
            <person name="Zhou Z."/>
        </authorList>
    </citation>
    <scope>NUCLEOTIDE SEQUENCE [LARGE SCALE GENOMIC DNA]</scope>
    <source>
        <strain evidence="2">CQ1 / CVCC 102059</strain>
    </source>
</reference>
<dbReference type="VEuPathDB" id="MicrosporidiaDB:NBO_288g0005"/>
<evidence type="ECO:0000313" key="1">
    <source>
        <dbReference type="EMBL" id="EOB12966.1"/>
    </source>
</evidence>